<dbReference type="STRING" id="947166.A0A1D1UFP8"/>
<dbReference type="EMBL" id="BDGG01000001">
    <property type="protein sequence ID" value="GAU88599.1"/>
    <property type="molecule type" value="Genomic_DNA"/>
</dbReference>
<dbReference type="PRINTS" id="PR00081">
    <property type="entry name" value="GDHRDH"/>
</dbReference>
<dbReference type="InterPro" id="IPR002347">
    <property type="entry name" value="SDR_fam"/>
</dbReference>
<dbReference type="Proteomes" id="UP000186922">
    <property type="component" value="Unassembled WGS sequence"/>
</dbReference>
<proteinExistence type="inferred from homology"/>
<dbReference type="EC" id="1.1.1.184" evidence="4"/>
<comment type="caution">
    <text evidence="6">The sequence shown here is derived from an EMBL/GenBank/DDBJ whole genome shotgun (WGS) entry which is preliminary data.</text>
</comment>
<dbReference type="Pfam" id="PF00106">
    <property type="entry name" value="adh_short"/>
    <property type="match status" value="1"/>
</dbReference>
<keyword evidence="3" id="KW-0560">Oxidoreductase</keyword>
<gene>
    <name evidence="6" type="primary">RvY_01269-1</name>
    <name evidence="6" type="synonym">RvY_01269.1</name>
    <name evidence="6" type="ORF">RvY_01269</name>
</gene>
<dbReference type="OrthoDB" id="7289984at2759"/>
<dbReference type="PANTHER" id="PTHR43963">
    <property type="entry name" value="CARBONYL REDUCTASE 1-RELATED"/>
    <property type="match status" value="1"/>
</dbReference>
<accession>A0A1D1UFP8</accession>
<evidence type="ECO:0000256" key="1">
    <source>
        <dbReference type="ARBA" id="ARBA00006484"/>
    </source>
</evidence>
<name>A0A1D1UFP8_RAMVA</name>
<evidence type="ECO:0000256" key="2">
    <source>
        <dbReference type="ARBA" id="ARBA00022857"/>
    </source>
</evidence>
<comment type="similarity">
    <text evidence="1 5">Belongs to the short-chain dehydrogenases/reductases (SDR) family.</text>
</comment>
<dbReference type="PRINTS" id="PR00080">
    <property type="entry name" value="SDRFAMILY"/>
</dbReference>
<keyword evidence="7" id="KW-1185">Reference proteome</keyword>
<sequence length="297" mass="32270">MADGEASTAAALVTGANKGIGFEIVRQLSEQYPGTVYLTARDEKRGQEATKTLQNEGRKNVQFLRMDVGDKESIEAARDLIKKTHGGLDILINNAGILVTAGGSSYQQTQHASATQDAISETIATNFIGLLDVCRVMFPILRPGARVVNVSSSLGTLRRLKNPELIHRLTSDSLTVEELEKIMADYVKNGTDEKLGYPTGGYGPYEMSKIGVTALSRVQQRDFDKDQSRPDIVVNACTPGYVATDINNHSGPRTVQQGADTPVYLALLKGNNIPKGQYLVDREVLDWVKSEGELSTV</sequence>
<dbReference type="Gene3D" id="3.40.50.720">
    <property type="entry name" value="NAD(P)-binding Rossmann-like Domain"/>
    <property type="match status" value="1"/>
</dbReference>
<organism evidence="6 7">
    <name type="scientific">Ramazzottius varieornatus</name>
    <name type="common">Water bear</name>
    <name type="synonym">Tardigrade</name>
    <dbReference type="NCBI Taxonomy" id="947166"/>
    <lineage>
        <taxon>Eukaryota</taxon>
        <taxon>Metazoa</taxon>
        <taxon>Ecdysozoa</taxon>
        <taxon>Tardigrada</taxon>
        <taxon>Eutardigrada</taxon>
        <taxon>Parachela</taxon>
        <taxon>Hypsibioidea</taxon>
        <taxon>Ramazzottiidae</taxon>
        <taxon>Ramazzottius</taxon>
    </lineage>
</organism>
<evidence type="ECO:0000256" key="3">
    <source>
        <dbReference type="ARBA" id="ARBA00023002"/>
    </source>
</evidence>
<evidence type="ECO:0000313" key="6">
    <source>
        <dbReference type="EMBL" id="GAU88599.1"/>
    </source>
</evidence>
<dbReference type="CDD" id="cd05324">
    <property type="entry name" value="carb_red_PTCR-like_SDR_c"/>
    <property type="match status" value="1"/>
</dbReference>
<dbReference type="PANTHER" id="PTHR43963:SF4">
    <property type="entry name" value="CARBONYL REDUCTASE (NADPH)"/>
    <property type="match status" value="1"/>
</dbReference>
<dbReference type="GO" id="GO:0004090">
    <property type="term" value="F:carbonyl reductase (NADPH) activity"/>
    <property type="evidence" value="ECO:0007669"/>
    <property type="project" value="UniProtKB-EC"/>
</dbReference>
<dbReference type="SUPFAM" id="SSF51735">
    <property type="entry name" value="NAD(P)-binding Rossmann-fold domains"/>
    <property type="match status" value="1"/>
</dbReference>
<evidence type="ECO:0000256" key="5">
    <source>
        <dbReference type="RuleBase" id="RU000363"/>
    </source>
</evidence>
<keyword evidence="2" id="KW-0521">NADP</keyword>
<protein>
    <recommendedName>
        <fullName evidence="4">carbonyl reductase (NADPH)</fullName>
        <ecNumber evidence="4">1.1.1.184</ecNumber>
    </recommendedName>
</protein>
<evidence type="ECO:0000256" key="4">
    <source>
        <dbReference type="ARBA" id="ARBA00026118"/>
    </source>
</evidence>
<dbReference type="InterPro" id="IPR036291">
    <property type="entry name" value="NAD(P)-bd_dom_sf"/>
</dbReference>
<dbReference type="InterPro" id="IPR045313">
    <property type="entry name" value="CBR1-like"/>
</dbReference>
<reference evidence="6 7" key="1">
    <citation type="journal article" date="2016" name="Nat. Commun.">
        <title>Extremotolerant tardigrade genome and improved radiotolerance of human cultured cells by tardigrade-unique protein.</title>
        <authorList>
            <person name="Hashimoto T."/>
            <person name="Horikawa D.D."/>
            <person name="Saito Y."/>
            <person name="Kuwahara H."/>
            <person name="Kozuka-Hata H."/>
            <person name="Shin-I T."/>
            <person name="Minakuchi Y."/>
            <person name="Ohishi K."/>
            <person name="Motoyama A."/>
            <person name="Aizu T."/>
            <person name="Enomoto A."/>
            <person name="Kondo K."/>
            <person name="Tanaka S."/>
            <person name="Hara Y."/>
            <person name="Koshikawa S."/>
            <person name="Sagara H."/>
            <person name="Miura T."/>
            <person name="Yokobori S."/>
            <person name="Miyagawa K."/>
            <person name="Suzuki Y."/>
            <person name="Kubo T."/>
            <person name="Oyama M."/>
            <person name="Kohara Y."/>
            <person name="Fujiyama A."/>
            <person name="Arakawa K."/>
            <person name="Katayama T."/>
            <person name="Toyoda A."/>
            <person name="Kunieda T."/>
        </authorList>
    </citation>
    <scope>NUCLEOTIDE SEQUENCE [LARGE SCALE GENOMIC DNA]</scope>
    <source>
        <strain evidence="6 7">YOKOZUNA-1</strain>
    </source>
</reference>
<evidence type="ECO:0000313" key="7">
    <source>
        <dbReference type="Proteomes" id="UP000186922"/>
    </source>
</evidence>
<dbReference type="AlphaFoldDB" id="A0A1D1UFP8"/>